<dbReference type="AlphaFoldDB" id="A0A502K4M0"/>
<evidence type="ECO:0000256" key="1">
    <source>
        <dbReference type="SAM" id="SignalP"/>
    </source>
</evidence>
<accession>A0A502K4M0</accession>
<feature type="signal peptide" evidence="1">
    <location>
        <begin position="1"/>
        <end position="20"/>
    </location>
</feature>
<dbReference type="RefSeq" id="WP_140523908.1">
    <property type="nucleotide sequence ID" value="NZ_SDPG01000015.1"/>
</dbReference>
<comment type="caution">
    <text evidence="2">The sequence shown here is derived from an EMBL/GenBank/DDBJ whole genome shotgun (WGS) entry which is preliminary data.</text>
</comment>
<organism evidence="2 3">
    <name type="scientific">Haemophilus haemolyticus</name>
    <dbReference type="NCBI Taxonomy" id="726"/>
    <lineage>
        <taxon>Bacteria</taxon>
        <taxon>Pseudomonadati</taxon>
        <taxon>Pseudomonadota</taxon>
        <taxon>Gammaproteobacteria</taxon>
        <taxon>Pasteurellales</taxon>
        <taxon>Pasteurellaceae</taxon>
        <taxon>Haemophilus</taxon>
    </lineage>
</organism>
<dbReference type="Proteomes" id="UP000318695">
    <property type="component" value="Unassembled WGS sequence"/>
</dbReference>
<protein>
    <recommendedName>
        <fullName evidence="4">Excinuclease ABC subunit A</fullName>
    </recommendedName>
</protein>
<sequence>MKLVKVLPVMAAFVVLSACASETVKMESKPAQAAMPTVTDKTVVYSCNKKTVTAVYQFENQEATAAMVMVGNKVIAKDFSRDTAQKDFTSFTSGKYVWNVDSGLTLNKFDSVVPVNLLEKGEKSDKILVKNCDVNVKATAKANR</sequence>
<keyword evidence="1" id="KW-0732">Signal</keyword>
<evidence type="ECO:0000313" key="2">
    <source>
        <dbReference type="EMBL" id="TPG98649.1"/>
    </source>
</evidence>
<dbReference type="PROSITE" id="PS51257">
    <property type="entry name" value="PROKAR_LIPOPROTEIN"/>
    <property type="match status" value="1"/>
</dbReference>
<evidence type="ECO:0000313" key="3">
    <source>
        <dbReference type="Proteomes" id="UP000318695"/>
    </source>
</evidence>
<name>A0A502K4M0_HAEHA</name>
<reference evidence="2 3" key="1">
    <citation type="submission" date="2019-01" db="EMBL/GenBank/DDBJ databases">
        <title>Comparative genomic analysis identifies haemin-independent Haemophilus haemolyticus: a formal re-classification of Haemophilus intermedius.</title>
        <authorList>
            <person name="Harris T.M."/>
            <person name="Price E.P."/>
            <person name="Sarovich D.S."/>
            <person name="Norskov-Lauritsen N."/>
            <person name="Beissbarth J."/>
            <person name="Chang A.B."/>
            <person name="Smith-Vaughan H.C."/>
        </authorList>
    </citation>
    <scope>NUCLEOTIDE SEQUENCE [LARGE SCALE GENOMIC DNA]</scope>
    <source>
        <strain evidence="2 3">CCUG 30218</strain>
    </source>
</reference>
<feature type="chain" id="PRO_5030107530" description="Excinuclease ABC subunit A" evidence="1">
    <location>
        <begin position="21"/>
        <end position="144"/>
    </location>
</feature>
<proteinExistence type="predicted"/>
<dbReference type="EMBL" id="SDPI01000034">
    <property type="protein sequence ID" value="TPG98649.1"/>
    <property type="molecule type" value="Genomic_DNA"/>
</dbReference>
<evidence type="ECO:0008006" key="4">
    <source>
        <dbReference type="Google" id="ProtNLM"/>
    </source>
</evidence>
<gene>
    <name evidence="2" type="ORF">EUX54_07065</name>
</gene>